<dbReference type="SMART" id="SM00642">
    <property type="entry name" value="Aamy"/>
    <property type="match status" value="1"/>
</dbReference>
<proteinExistence type="inferred from homology"/>
<feature type="domain" description="Glycosyl hydrolase family 13 catalytic" evidence="4">
    <location>
        <begin position="10"/>
        <end position="415"/>
    </location>
</feature>
<protein>
    <submittedName>
        <fullName evidence="5">Trehalose-6-phosphate hydrolase</fullName>
        <ecNumber evidence="5">3.2.1.93</ecNumber>
    </submittedName>
</protein>
<dbReference type="CDD" id="cd11333">
    <property type="entry name" value="AmyAc_SI_OligoGlu_DGase"/>
    <property type="match status" value="1"/>
</dbReference>
<dbReference type="Gene3D" id="3.20.20.80">
    <property type="entry name" value="Glycosidases"/>
    <property type="match status" value="1"/>
</dbReference>
<dbReference type="PATRIC" id="fig|1427984.3.peg.265"/>
<dbReference type="PANTHER" id="PTHR10357">
    <property type="entry name" value="ALPHA-AMYLASE FAMILY MEMBER"/>
    <property type="match status" value="1"/>
</dbReference>
<dbReference type="EC" id="3.2.1.93" evidence="5"/>
<dbReference type="FunFam" id="3.20.20.80:FF:000064">
    <property type="entry name" value="Oligo-1,6-glucosidase"/>
    <property type="match status" value="1"/>
</dbReference>
<dbReference type="Gene3D" id="3.90.400.10">
    <property type="entry name" value="Oligo-1,6-glucosidase, Domain 2"/>
    <property type="match status" value="1"/>
</dbReference>
<dbReference type="InterPro" id="IPR013780">
    <property type="entry name" value="Glyco_hydro_b"/>
</dbReference>
<comment type="similarity">
    <text evidence="1">Belongs to the glycosyl hydrolase 13 family.</text>
</comment>
<dbReference type="RefSeq" id="WP_025208682.1">
    <property type="nucleotide sequence ID" value="NZ_CP006932.1"/>
</dbReference>
<evidence type="ECO:0000313" key="5">
    <source>
        <dbReference type="EMBL" id="AHK22384.1"/>
    </source>
</evidence>
<dbReference type="NCBIfam" id="NF008183">
    <property type="entry name" value="PRK10933.1"/>
    <property type="match status" value="1"/>
</dbReference>
<keyword evidence="2 5" id="KW-0378">Hydrolase</keyword>
<dbReference type="Pfam" id="PF00128">
    <property type="entry name" value="Alpha-amylase"/>
    <property type="match status" value="1"/>
</dbReference>
<dbReference type="SUPFAM" id="SSF51445">
    <property type="entry name" value="(Trans)glycosidases"/>
    <property type="match status" value="1"/>
</dbReference>
<dbReference type="AlphaFoldDB" id="W8GF59"/>
<evidence type="ECO:0000256" key="1">
    <source>
        <dbReference type="ARBA" id="ARBA00008061"/>
    </source>
</evidence>
<dbReference type="HOGENOM" id="CLU_006462_1_1_14"/>
<dbReference type="Gene3D" id="2.60.40.1180">
    <property type="entry name" value="Golgi alpha-mannosidase II"/>
    <property type="match status" value="1"/>
</dbReference>
<dbReference type="KEGG" id="hcr:X271_00278"/>
<dbReference type="GO" id="GO:0004556">
    <property type="term" value="F:alpha-amylase activity"/>
    <property type="evidence" value="ECO:0007669"/>
    <property type="project" value="TreeGrafter"/>
</dbReference>
<dbReference type="InterPro" id="IPR006047">
    <property type="entry name" value="GH13_cat_dom"/>
</dbReference>
<accession>W8GF59</accession>
<evidence type="ECO:0000259" key="4">
    <source>
        <dbReference type="SMART" id="SM00642"/>
    </source>
</evidence>
<reference evidence="5 6" key="1">
    <citation type="journal article" date="2014" name="Genome Biol. Evol.">
        <title>Phylogenomics of "Candidatus Hepatoplasma crinochetorum," a Lineage of Mollicutes Associated with Noninsect Arthropods.</title>
        <authorList>
            <person name="Leclercq S."/>
            <person name="Dittmer J."/>
            <person name="Bouchon D."/>
            <person name="Cordaux R."/>
        </authorList>
    </citation>
    <scope>NUCLEOTIDE SEQUENCE [LARGE SCALE GENOMIC DNA]</scope>
    <source>
        <strain evidence="5 6">Av</strain>
    </source>
</reference>
<dbReference type="SUPFAM" id="SSF51011">
    <property type="entry name" value="Glycosyl hydrolase domain"/>
    <property type="match status" value="1"/>
</dbReference>
<sequence>MKKEDLVVYEIYVKSFNDSNDDGIGDLNGIKEKIPYLRKLGINYIWLTPIYQTPNIDNGYDIENYYKINPDYGTMSDFNNLLKEAKKYKINIMLDMVLNHTSTQHHWFKKALKGSKKYQNYYFFEKGKNNKPPTNWTSKFGGSAWEYIKKLDLWYLHLFSKQQADINWENKKLRAEVFKIVNFWLKKGVKGLRFDVINLISKPEKKNWKNDLKYNDGKKFYTDGKNINFYLKELNKKTFSNYENVFTVGELSSTNLKHFANYSNPKNKELDMGFIFYHLKTDYIDNHKWSYAPTKDFKKFKEVIETWQLYQQKHNSWIANFLSNHDQPRHISRFGNDKIYHYQSATCFAVLYIFLRGTPFIYYGEEIGQTNLYNTKIEEFNDIETTNAYKKLRSENKTDDQILKIINQKSRDNGRSPFAWNNKKYYGFSETRPWLKYKNIYNITLENDLKNKNSIFKFYQEILRLRQQNKTFKLGKIKFIETNNDNIFIYERYDDQKNYQIILNLSDKKQNYKIKENIKIIINNHEKLNFNFLNPYQAIIVEC</sequence>
<name>W8GF59_9MOLU</name>
<gene>
    <name evidence="5" type="primary">treA</name>
    <name evidence="5" type="ORF">X271_00278</name>
</gene>
<evidence type="ECO:0000313" key="6">
    <source>
        <dbReference type="Proteomes" id="UP000019450"/>
    </source>
</evidence>
<dbReference type="OrthoDB" id="9805159at2"/>
<dbReference type="InterPro" id="IPR017853">
    <property type="entry name" value="GH"/>
</dbReference>
<dbReference type="STRING" id="1427984.X271_00278"/>
<dbReference type="EMBL" id="CP006932">
    <property type="protein sequence ID" value="AHK22384.1"/>
    <property type="molecule type" value="Genomic_DNA"/>
</dbReference>
<organism evidence="5 6">
    <name type="scientific">Candidatus Hepatoplasma crinochetorum Av</name>
    <dbReference type="NCBI Taxonomy" id="1427984"/>
    <lineage>
        <taxon>Bacteria</taxon>
        <taxon>Bacillati</taxon>
        <taxon>Mycoplasmatota</taxon>
        <taxon>Mollicutes</taxon>
        <taxon>Candidatus Hepatoplasmataceae</taxon>
        <taxon>Candidatus Hepatoplasma</taxon>
    </lineage>
</organism>
<keyword evidence="6" id="KW-1185">Reference proteome</keyword>
<dbReference type="GO" id="GO:0008788">
    <property type="term" value="F:alpha,alpha-phosphotrehalase activity"/>
    <property type="evidence" value="ECO:0007669"/>
    <property type="project" value="UniProtKB-EC"/>
</dbReference>
<evidence type="ECO:0000256" key="3">
    <source>
        <dbReference type="ARBA" id="ARBA00023295"/>
    </source>
</evidence>
<dbReference type="GO" id="GO:0009313">
    <property type="term" value="P:oligosaccharide catabolic process"/>
    <property type="evidence" value="ECO:0007669"/>
    <property type="project" value="TreeGrafter"/>
</dbReference>
<evidence type="ECO:0000256" key="2">
    <source>
        <dbReference type="ARBA" id="ARBA00022801"/>
    </source>
</evidence>
<dbReference type="eggNOG" id="COG0366">
    <property type="taxonomic scope" value="Bacteria"/>
</dbReference>
<dbReference type="PANTHER" id="PTHR10357:SF217">
    <property type="entry name" value="TREHALOSE-6-PHOSPHATE HYDROLASE"/>
    <property type="match status" value="1"/>
</dbReference>
<dbReference type="InterPro" id="IPR045857">
    <property type="entry name" value="O16G_dom_2"/>
</dbReference>
<dbReference type="Proteomes" id="UP000019450">
    <property type="component" value="Chromosome"/>
</dbReference>
<dbReference type="FunFam" id="3.90.400.10:FF:000002">
    <property type="entry name" value="Sucrose isomerase"/>
    <property type="match status" value="1"/>
</dbReference>
<keyword evidence="3 5" id="KW-0326">Glycosidase</keyword>